<gene>
    <name evidence="1" type="ORF">RPERSI_LOCUS32422</name>
</gene>
<comment type="caution">
    <text evidence="1">The sequence shown here is derived from an EMBL/GenBank/DDBJ whole genome shotgun (WGS) entry which is preliminary data.</text>
</comment>
<feature type="non-terminal residue" evidence="1">
    <location>
        <position position="1"/>
    </location>
</feature>
<protein>
    <submittedName>
        <fullName evidence="1">7862_t:CDS:1</fullName>
    </submittedName>
</protein>
<name>A0ACA9SKN4_9GLOM</name>
<sequence length="121" mass="14083">ISKRAIARDMGIAYLTVLRLIKKARDTGKIEDLERSGCPKVLTQEEERRIIELINSGECETATEIYSKFCHETNHQVSVETVRNILRRHGFVSRVKRKCPVLNEAAKQARYEFAKQYEDWT</sequence>
<accession>A0ACA9SKN4</accession>
<reference evidence="1" key="1">
    <citation type="submission" date="2021-06" db="EMBL/GenBank/DDBJ databases">
        <authorList>
            <person name="Kallberg Y."/>
            <person name="Tangrot J."/>
            <person name="Rosling A."/>
        </authorList>
    </citation>
    <scope>NUCLEOTIDE SEQUENCE</scope>
    <source>
        <strain evidence="1">MA461A</strain>
    </source>
</reference>
<evidence type="ECO:0000313" key="1">
    <source>
        <dbReference type="EMBL" id="CAG8842662.1"/>
    </source>
</evidence>
<evidence type="ECO:0000313" key="2">
    <source>
        <dbReference type="Proteomes" id="UP000789920"/>
    </source>
</evidence>
<organism evidence="1 2">
    <name type="scientific">Racocetra persica</name>
    <dbReference type="NCBI Taxonomy" id="160502"/>
    <lineage>
        <taxon>Eukaryota</taxon>
        <taxon>Fungi</taxon>
        <taxon>Fungi incertae sedis</taxon>
        <taxon>Mucoromycota</taxon>
        <taxon>Glomeromycotina</taxon>
        <taxon>Glomeromycetes</taxon>
        <taxon>Diversisporales</taxon>
        <taxon>Gigasporaceae</taxon>
        <taxon>Racocetra</taxon>
    </lineage>
</organism>
<feature type="non-terminal residue" evidence="1">
    <location>
        <position position="121"/>
    </location>
</feature>
<proteinExistence type="predicted"/>
<keyword evidence="2" id="KW-1185">Reference proteome</keyword>
<dbReference type="Proteomes" id="UP000789920">
    <property type="component" value="Unassembled WGS sequence"/>
</dbReference>
<dbReference type="EMBL" id="CAJVQC010135125">
    <property type="protein sequence ID" value="CAG8842662.1"/>
    <property type="molecule type" value="Genomic_DNA"/>
</dbReference>